<dbReference type="EMBL" id="CM044702">
    <property type="protein sequence ID" value="KAI5677499.1"/>
    <property type="molecule type" value="Genomic_DNA"/>
</dbReference>
<protein>
    <submittedName>
        <fullName evidence="1">Uncharacterized protein</fullName>
    </submittedName>
</protein>
<evidence type="ECO:0000313" key="1">
    <source>
        <dbReference type="EMBL" id="KAI5677499.1"/>
    </source>
</evidence>
<proteinExistence type="predicted"/>
<organism evidence="1 2">
    <name type="scientific">Catharanthus roseus</name>
    <name type="common">Madagascar periwinkle</name>
    <name type="synonym">Vinca rosea</name>
    <dbReference type="NCBI Taxonomy" id="4058"/>
    <lineage>
        <taxon>Eukaryota</taxon>
        <taxon>Viridiplantae</taxon>
        <taxon>Streptophyta</taxon>
        <taxon>Embryophyta</taxon>
        <taxon>Tracheophyta</taxon>
        <taxon>Spermatophyta</taxon>
        <taxon>Magnoliopsida</taxon>
        <taxon>eudicotyledons</taxon>
        <taxon>Gunneridae</taxon>
        <taxon>Pentapetalae</taxon>
        <taxon>asterids</taxon>
        <taxon>lamiids</taxon>
        <taxon>Gentianales</taxon>
        <taxon>Apocynaceae</taxon>
        <taxon>Rauvolfioideae</taxon>
        <taxon>Vinceae</taxon>
        <taxon>Catharanthinae</taxon>
        <taxon>Catharanthus</taxon>
    </lineage>
</organism>
<sequence>MGAKPFKTWSLMKQALMTKFGVENYVDRKIQASMELKLEQMTRTWMKKPKASNENEDNGMCLNLKILNRGSSKREVRSRVQSYNQSGSTSKWYQRPQIEDQFEF</sequence>
<evidence type="ECO:0000313" key="2">
    <source>
        <dbReference type="Proteomes" id="UP001060085"/>
    </source>
</evidence>
<comment type="caution">
    <text evidence="1">The sequence shown here is derived from an EMBL/GenBank/DDBJ whole genome shotgun (WGS) entry which is preliminary data.</text>
</comment>
<gene>
    <name evidence="1" type="ORF">M9H77_08449</name>
</gene>
<name>A0ACC0BXZ1_CATRO</name>
<dbReference type="Proteomes" id="UP001060085">
    <property type="component" value="Linkage Group LG02"/>
</dbReference>
<accession>A0ACC0BXZ1</accession>
<reference evidence="2" key="1">
    <citation type="journal article" date="2023" name="Nat. Plants">
        <title>Single-cell RNA sequencing provides a high-resolution roadmap for understanding the multicellular compartmentation of specialized metabolism.</title>
        <authorList>
            <person name="Sun S."/>
            <person name="Shen X."/>
            <person name="Li Y."/>
            <person name="Li Y."/>
            <person name="Wang S."/>
            <person name="Li R."/>
            <person name="Zhang H."/>
            <person name="Shen G."/>
            <person name="Guo B."/>
            <person name="Wei J."/>
            <person name="Xu J."/>
            <person name="St-Pierre B."/>
            <person name="Chen S."/>
            <person name="Sun C."/>
        </authorList>
    </citation>
    <scope>NUCLEOTIDE SEQUENCE [LARGE SCALE GENOMIC DNA]</scope>
</reference>
<keyword evidence="2" id="KW-1185">Reference proteome</keyword>